<dbReference type="SUPFAM" id="SSF51556">
    <property type="entry name" value="Metallo-dependent hydrolases"/>
    <property type="match status" value="1"/>
</dbReference>
<dbReference type="PANTHER" id="PTHR11359">
    <property type="entry name" value="AMP DEAMINASE"/>
    <property type="match status" value="1"/>
</dbReference>
<dbReference type="GO" id="GO:0046872">
    <property type="term" value="F:metal ion binding"/>
    <property type="evidence" value="ECO:0007669"/>
    <property type="project" value="UniProtKB-KW"/>
</dbReference>
<keyword evidence="9" id="KW-1185">Reference proteome</keyword>
<dbReference type="GO" id="GO:0046033">
    <property type="term" value="P:AMP metabolic process"/>
    <property type="evidence" value="ECO:0007669"/>
    <property type="project" value="TreeGrafter"/>
</dbReference>
<dbReference type="GO" id="GO:0003876">
    <property type="term" value="F:AMP deaminase activity"/>
    <property type="evidence" value="ECO:0007669"/>
    <property type="project" value="UniProtKB-EC"/>
</dbReference>
<evidence type="ECO:0000256" key="7">
    <source>
        <dbReference type="ARBA" id="ARBA00022833"/>
    </source>
</evidence>
<dbReference type="UniPathway" id="UPA00591">
    <property type="reaction ID" value="UER00663"/>
</dbReference>
<comment type="pathway">
    <text evidence="2">Purine metabolism; IMP biosynthesis via salvage pathway; IMP from AMP: step 1/1.</text>
</comment>
<evidence type="ECO:0000256" key="2">
    <source>
        <dbReference type="ARBA" id="ARBA00004955"/>
    </source>
</evidence>
<organism evidence="8 9">
    <name type="scientific">Paramuricea clavata</name>
    <name type="common">Red gorgonian</name>
    <name type="synonym">Violescent sea-whip</name>
    <dbReference type="NCBI Taxonomy" id="317549"/>
    <lineage>
        <taxon>Eukaryota</taxon>
        <taxon>Metazoa</taxon>
        <taxon>Cnidaria</taxon>
        <taxon>Anthozoa</taxon>
        <taxon>Octocorallia</taxon>
        <taxon>Malacalcyonacea</taxon>
        <taxon>Plexauridae</taxon>
        <taxon>Paramuricea</taxon>
    </lineage>
</organism>
<gene>
    <name evidence="8" type="ORF">PACLA_8A067750</name>
</gene>
<name>A0A6S7K029_PARCT</name>
<feature type="non-terminal residue" evidence="8">
    <location>
        <position position="639"/>
    </location>
</feature>
<evidence type="ECO:0000256" key="1">
    <source>
        <dbReference type="ARBA" id="ARBA00001947"/>
    </source>
</evidence>
<dbReference type="AntiFam" id="ANF00010">
    <property type="entry name" value="tRNA translation"/>
</dbReference>
<evidence type="ECO:0000313" key="8">
    <source>
        <dbReference type="EMBL" id="CAB4035834.1"/>
    </source>
</evidence>
<dbReference type="OrthoDB" id="1723809at2759"/>
<dbReference type="GO" id="GO:0005829">
    <property type="term" value="C:cytosol"/>
    <property type="evidence" value="ECO:0007669"/>
    <property type="project" value="TreeGrafter"/>
</dbReference>
<protein>
    <recommendedName>
        <fullName evidence="4">AMP deaminase</fullName>
        <ecNumber evidence="4">3.5.4.6</ecNumber>
    </recommendedName>
</protein>
<proteinExistence type="inferred from homology"/>
<keyword evidence="5" id="KW-0479">Metal-binding</keyword>
<comment type="cofactor">
    <cofactor evidence="1">
        <name>Zn(2+)</name>
        <dbReference type="ChEBI" id="CHEBI:29105"/>
    </cofactor>
</comment>
<reference evidence="8" key="1">
    <citation type="submission" date="2020-04" db="EMBL/GenBank/DDBJ databases">
        <authorList>
            <person name="Alioto T."/>
            <person name="Alioto T."/>
            <person name="Gomez Garrido J."/>
        </authorList>
    </citation>
    <scope>NUCLEOTIDE SEQUENCE</scope>
    <source>
        <strain evidence="8">A484AB</strain>
    </source>
</reference>
<evidence type="ECO:0000256" key="4">
    <source>
        <dbReference type="ARBA" id="ARBA00012775"/>
    </source>
</evidence>
<dbReference type="FunFam" id="3.20.20.140:FF:000035">
    <property type="entry name" value="Probable amp deaminase"/>
    <property type="match status" value="1"/>
</dbReference>
<dbReference type="InterPro" id="IPR032466">
    <property type="entry name" value="Metal_Hydrolase"/>
</dbReference>
<dbReference type="Proteomes" id="UP001152795">
    <property type="component" value="Unassembled WGS sequence"/>
</dbReference>
<evidence type="ECO:0000256" key="3">
    <source>
        <dbReference type="ARBA" id="ARBA00006676"/>
    </source>
</evidence>
<dbReference type="EMBL" id="CACRXK020021411">
    <property type="protein sequence ID" value="CAB4035834.1"/>
    <property type="molecule type" value="Genomic_DNA"/>
</dbReference>
<keyword evidence="6" id="KW-0378">Hydrolase</keyword>
<dbReference type="AlphaFoldDB" id="A0A6S7K029"/>
<dbReference type="Gene3D" id="3.20.20.140">
    <property type="entry name" value="Metal-dependent hydrolases"/>
    <property type="match status" value="1"/>
</dbReference>
<dbReference type="PROSITE" id="PS00485">
    <property type="entry name" value="A_DEAMINASE"/>
    <property type="match status" value="1"/>
</dbReference>
<dbReference type="PANTHER" id="PTHR11359:SF0">
    <property type="entry name" value="AMP DEAMINASE"/>
    <property type="match status" value="1"/>
</dbReference>
<comment type="caution">
    <text evidence="8">The sequence shown here is derived from an EMBL/GenBank/DDBJ whole genome shotgun (WGS) entry which is preliminary data.</text>
</comment>
<dbReference type="EC" id="3.5.4.6" evidence="4"/>
<dbReference type="GO" id="GO:0032264">
    <property type="term" value="P:IMP salvage"/>
    <property type="evidence" value="ECO:0007669"/>
    <property type="project" value="UniProtKB-UniPathway"/>
</dbReference>
<dbReference type="InterPro" id="IPR006329">
    <property type="entry name" value="AMPD"/>
</dbReference>
<accession>A0A6S7K029</accession>
<evidence type="ECO:0000256" key="5">
    <source>
        <dbReference type="ARBA" id="ARBA00022723"/>
    </source>
</evidence>
<comment type="similarity">
    <text evidence="3">Belongs to the metallo-dependent hydrolases superfamily. Adenosine and AMP deaminases family.</text>
</comment>
<evidence type="ECO:0000313" key="9">
    <source>
        <dbReference type="Proteomes" id="UP001152795"/>
    </source>
</evidence>
<keyword evidence="7" id="KW-0862">Zinc</keyword>
<dbReference type="InterPro" id="IPR006650">
    <property type="entry name" value="A/AMP_deam_AS"/>
</dbReference>
<evidence type="ECO:0000256" key="6">
    <source>
        <dbReference type="ARBA" id="ARBA00022801"/>
    </source>
</evidence>
<dbReference type="Pfam" id="PF19326">
    <property type="entry name" value="AMP_deaminase"/>
    <property type="match status" value="1"/>
</dbReference>
<sequence length="639" mass="73852">IRLFLYTMLLYVPTLIIALKFGINDVDHSIALNALGWEPLDRIRKKAKARMMYKTLNKIGPESLTNLFTYKSDITNYQLRNISSGLCLPQPRTNNMKKSFIQQMLSCTILYFCNVFYTHPLWKSASVDGDITRLQEDTDFMFEWQKQYILNCPSTPCKLKSLPGHDGNRTCDFWDTTNTLPTELRGQVNMMESNPRDLWAQLVEHWTSIPKVAGSIPTMVKQTFQLAGGGCTLRVTSQTSYSPEYITNQHTHTHTHKVSLRNFENTNSCESCLREIFMKTDNFVEGRYFAQLINEVIADLEESKYQNSELRISIYGRSKDEWNKLAKWAIDNDVYSNNLRWLIQIPRLYDIYRSKNLVKNFQEILENVFLPLMEVSVNPASHPELHTFLSQVIGFDSVDDESKHEGVMFHEDSPLPAEWTSEENPPYAYYLYFMYCNIMVLNHVRRERGFNTFSFRPHCGESGAATHLVCGFMLAENISHGLLLRKVPALQYLYYLAQIGIAMSPLSNNSLFLDYHRNPLPEFFARGLLVSLSTDDPLQFHFTKEPLMEEYSIAAQVYKLHPADMSELARNSVVMSGFEDRVKTYWLGYNYRKEGIRGNDIHKTNVPGVRVSFRYETLIEELTTICNAARSTSPTKSLE</sequence>